<protein>
    <submittedName>
        <fullName evidence="1">Uncharacterized protein</fullName>
    </submittedName>
</protein>
<dbReference type="AlphaFoldDB" id="A0A3B0SB91"/>
<reference evidence="1" key="1">
    <citation type="submission" date="2018-06" db="EMBL/GenBank/DDBJ databases">
        <authorList>
            <person name="Zhirakovskaya E."/>
        </authorList>
    </citation>
    <scope>NUCLEOTIDE SEQUENCE</scope>
</reference>
<organism evidence="1">
    <name type="scientific">hydrothermal vent metagenome</name>
    <dbReference type="NCBI Taxonomy" id="652676"/>
    <lineage>
        <taxon>unclassified sequences</taxon>
        <taxon>metagenomes</taxon>
        <taxon>ecological metagenomes</taxon>
    </lineage>
</organism>
<proteinExistence type="predicted"/>
<evidence type="ECO:0000313" key="1">
    <source>
        <dbReference type="EMBL" id="VAW02398.1"/>
    </source>
</evidence>
<gene>
    <name evidence="1" type="ORF">MNBD_ALPHA08-2438</name>
</gene>
<dbReference type="EMBL" id="UOEC01000198">
    <property type="protein sequence ID" value="VAW02398.1"/>
    <property type="molecule type" value="Genomic_DNA"/>
</dbReference>
<sequence>MEQIFAGFETLAGSIHNVAVVDYGNRVEKVSLLRADLLNYSFDIKVLTGFQNPAAGKI</sequence>
<name>A0A3B0SB91_9ZZZZ</name>
<accession>A0A3B0SB91</accession>